<sequence length="1123" mass="131495">MQSQTKDQQQKYVDKIKLLEQHLTIEKQKNSQLEDLLDRKNQEIEGYITLVQDLKEKILFLQNYQRKSSSQKFTSTMENIPEDLDESNNKNKIKNDTQQNDLQKVVDQMQSDFNNQNPKDENNSNQKKNFANIDDDDDQEYQRRKSILLDENSITLNSKQQSKENKLDQNSQNMEIIKLPSQNNEVNKNSEPQQQRDEKLDKVYNEEQKEQKQNEHLQQQKKISSIIEPLEVSFQPQNLENQKQNLEQKPKTELVLHLDLDGEEQSNQVRNQSFDRIDAKKSSSKKASSKRSSYKKPSIVKTDSSNLPNLNQIRVKAASYYNQERSSQYIESMKKSIVALSYDINEEQNDSQTNEYKTEHLDTIEENMQKSNKISEFQQEKQNQEKENNQQVENQEQAKFEMKPQFQLKKSRTTNIDNNLVSSPKNRHSVNPLPQIQVNFQKKSNKNNRSQQTIMNQTERNSIKEDPYNRQYNTFRKDLDQSPYGSKAANTNFLTSPLKNKITSFSSNIKIEEDQIQNSQGQSQSNNNISSNNNYNNNSANSQNNIQNSNQNQVQNQNQKLKNQRNSIENRNSTGNRISSGNMQDVSLITNKISLKDETLQDYLNERQQEIMEGSFKLFEKFYIIGVDKETLIKDFQENPEDLNLQEGIQPAKILYTYPTQEEADQIPADNIIHDFTFPFGVNTYKVTARSKTHEAIKDDIIIQGGNKKQMVNKFFYFTIRDDRVDIAQPFNYLNQFQDIDAQENLGLQNFLMNQKVLQQINPQLNYFGICVKIKDFFEISADKMQVPEKFQQDKEQEQENKSYKNIKRMNEIIKTDISQPGGMEILDSEQSNKYFEFEHAFETFLHPFQWPHPILFTLPESLLQLLDSPVSLLLGLNQPESYIDSESIDQQYPNHIFVYLDSQRIYCTNTEVLDNIEENIPNFNNLMNYNIINVKGAQFWEEHEKHKKKQKNQGFLNRIFNDKNNHQSSPKYRRRSIQQANNLTSSKALSNSQNPSSSVLSKSDIKNNRYKNHSSQSSNNLGGVINQLKAPIKYYPKQEETAAGELIQNIIYQTLITHVVEKIPGQFKFDDDGLINIEDVCEQICFLSNEQDKRFIRQFCNTTIFTHYLEKSREKQQIYQIQ</sequence>
<keyword evidence="1" id="KW-0175">Coiled coil</keyword>
<dbReference type="AlphaFoldDB" id="A0A0V0QRW0"/>
<feature type="region of interest" description="Disordered" evidence="2">
    <location>
        <begin position="985"/>
        <end position="1023"/>
    </location>
</feature>
<dbReference type="Pfam" id="PF02141">
    <property type="entry name" value="DENN"/>
    <property type="match status" value="1"/>
</dbReference>
<feature type="compositionally biased region" description="Polar residues" evidence="2">
    <location>
        <begin position="413"/>
        <end position="424"/>
    </location>
</feature>
<feature type="compositionally biased region" description="Low complexity" evidence="2">
    <location>
        <begin position="986"/>
        <end position="1003"/>
    </location>
</feature>
<feature type="compositionally biased region" description="Basic and acidic residues" evidence="2">
    <location>
        <begin position="378"/>
        <end position="388"/>
    </location>
</feature>
<comment type="caution">
    <text evidence="4">The sequence shown here is derived from an EMBL/GenBank/DDBJ whole genome shotgun (WGS) entry which is preliminary data.</text>
</comment>
<keyword evidence="5" id="KW-1185">Reference proteome</keyword>
<feature type="region of interest" description="Disordered" evidence="2">
    <location>
        <begin position="515"/>
        <end position="547"/>
    </location>
</feature>
<feature type="region of interest" description="Disordered" evidence="2">
    <location>
        <begin position="375"/>
        <end position="469"/>
    </location>
</feature>
<feature type="compositionally biased region" description="Polar residues" evidence="2">
    <location>
        <begin position="432"/>
        <end position="460"/>
    </location>
</feature>
<dbReference type="InterPro" id="IPR001194">
    <property type="entry name" value="cDENN_dom"/>
</dbReference>
<dbReference type="InterPro" id="IPR043153">
    <property type="entry name" value="DENN_C"/>
</dbReference>
<feature type="compositionally biased region" description="Polar residues" evidence="2">
    <location>
        <begin position="177"/>
        <end position="193"/>
    </location>
</feature>
<feature type="coiled-coil region" evidence="1">
    <location>
        <begin position="16"/>
        <end position="57"/>
    </location>
</feature>
<dbReference type="OrthoDB" id="291879at2759"/>
<dbReference type="Gene3D" id="3.40.50.11500">
    <property type="match status" value="1"/>
</dbReference>
<accession>A0A0V0QRW0</accession>
<feature type="region of interest" description="Disordered" evidence="2">
    <location>
        <begin position="177"/>
        <end position="198"/>
    </location>
</feature>
<dbReference type="PANTHER" id="PTHR15288:SF0">
    <property type="entry name" value="UDENN DOMAIN-CONTAINING PROTEIN"/>
    <property type="match status" value="1"/>
</dbReference>
<feature type="region of interest" description="Disordered" evidence="2">
    <location>
        <begin position="112"/>
        <end position="139"/>
    </location>
</feature>
<name>A0A0V0QRW0_PSEPJ</name>
<feature type="domain" description="cDENN" evidence="3">
    <location>
        <begin position="827"/>
        <end position="900"/>
    </location>
</feature>
<evidence type="ECO:0000313" key="5">
    <source>
        <dbReference type="Proteomes" id="UP000054937"/>
    </source>
</evidence>
<evidence type="ECO:0000313" key="4">
    <source>
        <dbReference type="EMBL" id="KRX04998.1"/>
    </source>
</evidence>
<evidence type="ECO:0000256" key="2">
    <source>
        <dbReference type="SAM" id="MobiDB-lite"/>
    </source>
</evidence>
<feature type="compositionally biased region" description="Polar residues" evidence="2">
    <location>
        <begin position="112"/>
        <end position="129"/>
    </location>
</feature>
<dbReference type="InParanoid" id="A0A0V0QRW0"/>
<dbReference type="InterPro" id="IPR051942">
    <property type="entry name" value="DENN_domain_containing_2"/>
</dbReference>
<dbReference type="Proteomes" id="UP000054937">
    <property type="component" value="Unassembled WGS sequence"/>
</dbReference>
<gene>
    <name evidence="4" type="ORF">PPERSA_06632</name>
</gene>
<feature type="compositionally biased region" description="Low complexity" evidence="2">
    <location>
        <begin position="516"/>
        <end position="547"/>
    </location>
</feature>
<dbReference type="PANTHER" id="PTHR15288">
    <property type="entry name" value="DENN DOMAIN-CONTAINING PROTEIN 2"/>
    <property type="match status" value="1"/>
</dbReference>
<organism evidence="4 5">
    <name type="scientific">Pseudocohnilembus persalinus</name>
    <name type="common">Ciliate</name>
    <dbReference type="NCBI Taxonomy" id="266149"/>
    <lineage>
        <taxon>Eukaryota</taxon>
        <taxon>Sar</taxon>
        <taxon>Alveolata</taxon>
        <taxon>Ciliophora</taxon>
        <taxon>Intramacronucleata</taxon>
        <taxon>Oligohymenophorea</taxon>
        <taxon>Scuticociliatia</taxon>
        <taxon>Philasterida</taxon>
        <taxon>Pseudocohnilembidae</taxon>
        <taxon>Pseudocohnilembus</taxon>
    </lineage>
</organism>
<reference evidence="4 5" key="1">
    <citation type="journal article" date="2015" name="Sci. Rep.">
        <title>Genome of the facultative scuticociliatosis pathogen Pseudocohnilembus persalinus provides insight into its virulence through horizontal gene transfer.</title>
        <authorList>
            <person name="Xiong J."/>
            <person name="Wang G."/>
            <person name="Cheng J."/>
            <person name="Tian M."/>
            <person name="Pan X."/>
            <person name="Warren A."/>
            <person name="Jiang C."/>
            <person name="Yuan D."/>
            <person name="Miao W."/>
        </authorList>
    </citation>
    <scope>NUCLEOTIDE SEQUENCE [LARGE SCALE GENOMIC DNA]</scope>
    <source>
        <strain evidence="4">36N120E</strain>
    </source>
</reference>
<feature type="compositionally biased region" description="Basic residues" evidence="2">
    <location>
        <begin position="282"/>
        <end position="294"/>
    </location>
</feature>
<proteinExistence type="predicted"/>
<dbReference type="EMBL" id="LDAU01000110">
    <property type="protein sequence ID" value="KRX04998.1"/>
    <property type="molecule type" value="Genomic_DNA"/>
</dbReference>
<evidence type="ECO:0000256" key="1">
    <source>
        <dbReference type="SAM" id="Coils"/>
    </source>
</evidence>
<feature type="region of interest" description="Disordered" evidence="2">
    <location>
        <begin position="262"/>
        <end position="306"/>
    </location>
</feature>
<evidence type="ECO:0000259" key="3">
    <source>
        <dbReference type="Pfam" id="PF02141"/>
    </source>
</evidence>
<protein>
    <recommendedName>
        <fullName evidence="3">cDENN domain-containing protein</fullName>
    </recommendedName>
</protein>